<name>E8UZM9_TERSS</name>
<dbReference type="Gene3D" id="3.40.50.2000">
    <property type="entry name" value="Glycogen Phosphorylase B"/>
    <property type="match status" value="2"/>
</dbReference>
<dbReference type="FunFam" id="3.40.50.2000:FF:000072">
    <property type="entry name" value="Glycosyl transferase"/>
    <property type="match status" value="1"/>
</dbReference>
<dbReference type="SUPFAM" id="SSF53756">
    <property type="entry name" value="UDP-Glycosyltransferase/glycogen phosphorylase"/>
    <property type="match status" value="1"/>
</dbReference>
<dbReference type="EMBL" id="CP002467">
    <property type="protein sequence ID" value="ADV84372.1"/>
    <property type="molecule type" value="Genomic_DNA"/>
</dbReference>
<reference evidence="1 2" key="1">
    <citation type="journal article" date="2012" name="Stand. Genomic Sci.">
        <title>Complete genome sequence of Terriglobus saanensis type strain SP1PR4(T), an Acidobacteria from tundra soil.</title>
        <authorList>
            <person name="Rawat S.R."/>
            <person name="Mannisto M.K."/>
            <person name="Starovoytov V."/>
            <person name="Goodwin L."/>
            <person name="Nolan M."/>
            <person name="Hauser L."/>
            <person name="Land M."/>
            <person name="Davenport K.W."/>
            <person name="Woyke T."/>
            <person name="Haggblom M.M."/>
        </authorList>
    </citation>
    <scope>NUCLEOTIDE SEQUENCE</scope>
    <source>
        <strain evidence="2">ATCC BAA-1853 / DSM 23119 / SP1PR4</strain>
    </source>
</reference>
<dbReference type="PANTHER" id="PTHR48050">
    <property type="entry name" value="STEROL 3-BETA-GLUCOSYLTRANSFERASE"/>
    <property type="match status" value="1"/>
</dbReference>
<protein>
    <submittedName>
        <fullName evidence="1">Glycosyltransferase, MGT family</fullName>
    </submittedName>
</protein>
<evidence type="ECO:0000313" key="2">
    <source>
        <dbReference type="Proteomes" id="UP000006844"/>
    </source>
</evidence>
<dbReference type="InterPro" id="IPR050426">
    <property type="entry name" value="Glycosyltransferase_28"/>
</dbReference>
<dbReference type="PANTHER" id="PTHR48050:SF13">
    <property type="entry name" value="STEROL 3-BETA-GLUCOSYLTRANSFERASE UGT80A2"/>
    <property type="match status" value="1"/>
</dbReference>
<dbReference type="HOGENOM" id="CLU_000537_7_1_0"/>
<dbReference type="KEGG" id="tsa:AciPR4_3619"/>
<accession>E8UZM9</accession>
<dbReference type="eggNOG" id="COG1819">
    <property type="taxonomic scope" value="Bacteria"/>
</dbReference>
<evidence type="ECO:0000313" key="1">
    <source>
        <dbReference type="EMBL" id="ADV84372.1"/>
    </source>
</evidence>
<dbReference type="RefSeq" id="WP_013570102.1">
    <property type="nucleotide sequence ID" value="NC_014963.1"/>
</dbReference>
<dbReference type="STRING" id="401053.AciPR4_3619"/>
<dbReference type="CDD" id="cd03784">
    <property type="entry name" value="GT1_Gtf-like"/>
    <property type="match status" value="1"/>
</dbReference>
<organism evidence="1 2">
    <name type="scientific">Terriglobus saanensis (strain ATCC BAA-1853 / DSM 23119 / SP1PR4)</name>
    <dbReference type="NCBI Taxonomy" id="401053"/>
    <lineage>
        <taxon>Bacteria</taxon>
        <taxon>Pseudomonadati</taxon>
        <taxon>Acidobacteriota</taxon>
        <taxon>Terriglobia</taxon>
        <taxon>Terriglobales</taxon>
        <taxon>Acidobacteriaceae</taxon>
        <taxon>Terriglobus</taxon>
    </lineage>
</organism>
<proteinExistence type="predicted"/>
<dbReference type="GO" id="GO:0016758">
    <property type="term" value="F:hexosyltransferase activity"/>
    <property type="evidence" value="ECO:0007669"/>
    <property type="project" value="UniProtKB-ARBA"/>
</dbReference>
<gene>
    <name evidence="1" type="ordered locus">AciPR4_3619</name>
</gene>
<dbReference type="OrthoDB" id="9805366at2"/>
<dbReference type="Proteomes" id="UP000006844">
    <property type="component" value="Chromosome"/>
</dbReference>
<keyword evidence="1" id="KW-0808">Transferase</keyword>
<keyword evidence="2" id="KW-1185">Reference proteome</keyword>
<dbReference type="Pfam" id="PF00201">
    <property type="entry name" value="UDPGT"/>
    <property type="match status" value="1"/>
</dbReference>
<dbReference type="AlphaFoldDB" id="E8UZM9"/>
<dbReference type="InterPro" id="IPR002213">
    <property type="entry name" value="UDP_glucos_trans"/>
</dbReference>
<dbReference type="GO" id="GO:0008194">
    <property type="term" value="F:UDP-glycosyltransferase activity"/>
    <property type="evidence" value="ECO:0007669"/>
    <property type="project" value="InterPro"/>
</dbReference>
<dbReference type="GO" id="GO:0017000">
    <property type="term" value="P:antibiotic biosynthetic process"/>
    <property type="evidence" value="ECO:0007669"/>
    <property type="project" value="UniProtKB-ARBA"/>
</dbReference>
<sequence>MKVAFVSVPVPGHLNPTSTLARRFQARGHDVVFVSMSPTEPFARAAGMPFLPYADNLIDSKKMRAKLSRSVGIEALSIVWSALADMLPGSIDDLFRVIKEARIDALVIDEGQFGLGVVPLHLGIPYVNISNSFHLDFTGYTPLCIFDWPHASSPGALARNRSGLEQTRYIFDPCRNAARAYAERIGLKQRIDWNDPFALISKLAWITQSPQEFDFENPQWPSQFHYTGPFHDGTGRIPTDFPWDRLTGEPLIYASLGTVQNGLESIFNTIGEAAAQYPETQLVLSIGPSLDPKSIHSLPSNALVVRYAPQQELLSRATLCITHAGLNTTLECLTHGVPMVAIPVTNDQPGNAAKIAHTKTGDFVPVQKLSVSRLSRLIGQVMADPTYRQNAMRFKKIIADTNGLEKAVDLLEKAFKLSSGNNQKITQSSDREASVLF</sequence>